<dbReference type="RefSeq" id="WP_161450191.1">
    <property type="nucleotide sequence ID" value="NZ_WYDN01000030.1"/>
</dbReference>
<accession>A0A6L9G9M1</accession>
<gene>
    <name evidence="1" type="ORF">GT020_17740</name>
</gene>
<evidence type="ECO:0000313" key="1">
    <source>
        <dbReference type="EMBL" id="NAZ17887.1"/>
    </source>
</evidence>
<organism evidence="1 2">
    <name type="scientific">Glutamicibacter soli</name>
    <dbReference type="NCBI Taxonomy" id="453836"/>
    <lineage>
        <taxon>Bacteria</taxon>
        <taxon>Bacillati</taxon>
        <taxon>Actinomycetota</taxon>
        <taxon>Actinomycetes</taxon>
        <taxon>Micrococcales</taxon>
        <taxon>Micrococcaceae</taxon>
        <taxon>Glutamicibacter</taxon>
    </lineage>
</organism>
<proteinExistence type="predicted"/>
<dbReference type="Proteomes" id="UP000477543">
    <property type="component" value="Unassembled WGS sequence"/>
</dbReference>
<evidence type="ECO:0000313" key="2">
    <source>
        <dbReference type="Proteomes" id="UP000477543"/>
    </source>
</evidence>
<sequence length="120" mass="13098">MPTLGQATREAAEHFETLTGIHVEMDLRDLILPGAWIMPQEIRYDRLDETTATGVWEVNLIAGPTVDLMDALDEISAMAAKVNEAGLGDGKFETASVTIMNHSPDPIPAMTFTLELEVTD</sequence>
<dbReference type="EMBL" id="WYDN01000030">
    <property type="protein sequence ID" value="NAZ17887.1"/>
    <property type="molecule type" value="Genomic_DNA"/>
</dbReference>
<protein>
    <recommendedName>
        <fullName evidence="3">DUF3168 domain-containing protein</fullName>
    </recommendedName>
</protein>
<dbReference type="AlphaFoldDB" id="A0A6L9G9M1"/>
<evidence type="ECO:0008006" key="3">
    <source>
        <dbReference type="Google" id="ProtNLM"/>
    </source>
</evidence>
<name>A0A6L9G9M1_9MICC</name>
<reference evidence="1 2" key="1">
    <citation type="submission" date="2020-01" db="EMBL/GenBank/DDBJ databases">
        <title>Glutamicibacter soli M275.</title>
        <authorList>
            <person name="Meng X."/>
        </authorList>
    </citation>
    <scope>NUCLEOTIDE SEQUENCE [LARGE SCALE GENOMIC DNA]</scope>
    <source>
        <strain evidence="1 2">M275</strain>
    </source>
</reference>
<comment type="caution">
    <text evidence="1">The sequence shown here is derived from an EMBL/GenBank/DDBJ whole genome shotgun (WGS) entry which is preliminary data.</text>
</comment>